<evidence type="ECO:0000313" key="1">
    <source>
        <dbReference type="EMBL" id="KAJ2993805.1"/>
    </source>
</evidence>
<comment type="caution">
    <text evidence="1">The sequence shown here is derived from an EMBL/GenBank/DDBJ whole genome shotgun (WGS) entry which is preliminary data.</text>
</comment>
<dbReference type="Proteomes" id="UP001144978">
    <property type="component" value="Unassembled WGS sequence"/>
</dbReference>
<organism evidence="1 2">
    <name type="scientific">Trametes sanguinea</name>
    <dbReference type="NCBI Taxonomy" id="158606"/>
    <lineage>
        <taxon>Eukaryota</taxon>
        <taxon>Fungi</taxon>
        <taxon>Dikarya</taxon>
        <taxon>Basidiomycota</taxon>
        <taxon>Agaricomycotina</taxon>
        <taxon>Agaricomycetes</taxon>
        <taxon>Polyporales</taxon>
        <taxon>Polyporaceae</taxon>
        <taxon>Trametes</taxon>
    </lineage>
</organism>
<keyword evidence="2" id="KW-1185">Reference proteome</keyword>
<sequence length="410" mass="45946">MTQPSNWLRTSGHTAVKHTPHSQLRTLPPTQQVDKGKQKVGKKPPSDSAAAEVPCLKEVREASSPSNSKKRKQAIIESSDSDDSDDNERCPVVKKKKAPPPAEPFAHSPMPEPIDVPDNILIEVLDILDPGARYLTCAHNGYEALYQFSRLVPWMIGPYIHIECAFLKGGSLVVQPDIMDKYQPGEKYDADAECAHSYRILADIWPLLIQSEHYLWANPDAAVTLLDFDLSRLWHCVIHFVDPKRTEEFKMKTSQGFKNAFTGRLLCPITKLSKFDADPAVRDWPLILYDETLVVAGKVKPGLFRNASFVQLYQVIYTGPQSGDPELAESSKSTGKTSLAKKYGISKVTPESLCYVATLVRFLLNSQATWSLKDGHLKGAEFVRSLMRVFAQNPKWTKSTLTWWNEYTAG</sequence>
<protein>
    <submittedName>
        <fullName evidence="1">Uncharacterized protein</fullName>
    </submittedName>
</protein>
<proteinExistence type="predicted"/>
<name>A0ACC1PKH3_9APHY</name>
<evidence type="ECO:0000313" key="2">
    <source>
        <dbReference type="Proteomes" id="UP001144978"/>
    </source>
</evidence>
<dbReference type="EMBL" id="JANSHE010002238">
    <property type="protein sequence ID" value="KAJ2993805.1"/>
    <property type="molecule type" value="Genomic_DNA"/>
</dbReference>
<reference evidence="1" key="1">
    <citation type="submission" date="2022-08" db="EMBL/GenBank/DDBJ databases">
        <title>Genome Sequence of Pycnoporus sanguineus.</title>
        <authorList>
            <person name="Buettner E."/>
        </authorList>
    </citation>
    <scope>NUCLEOTIDE SEQUENCE</scope>
    <source>
        <strain evidence="1">CG-C14</strain>
    </source>
</reference>
<gene>
    <name evidence="1" type="ORF">NUW54_g7659</name>
</gene>
<accession>A0ACC1PKH3</accession>